<dbReference type="Proteomes" id="UP001237642">
    <property type="component" value="Unassembled WGS sequence"/>
</dbReference>
<feature type="signal peptide" evidence="4">
    <location>
        <begin position="1"/>
        <end position="24"/>
    </location>
</feature>
<dbReference type="AlphaFoldDB" id="A0AAD8HY69"/>
<feature type="chain" id="PRO_5042007265" description="Bulb-type lectin domain-containing protein" evidence="4">
    <location>
        <begin position="25"/>
        <end position="263"/>
    </location>
</feature>
<protein>
    <recommendedName>
        <fullName evidence="5">Bulb-type lectin domain-containing protein</fullName>
    </recommendedName>
</protein>
<dbReference type="EMBL" id="JAUIZM010000007">
    <property type="protein sequence ID" value="KAK1375203.1"/>
    <property type="molecule type" value="Genomic_DNA"/>
</dbReference>
<feature type="domain" description="Bulb-type lectin" evidence="5">
    <location>
        <begin position="31"/>
        <end position="160"/>
    </location>
</feature>
<name>A0AAD8HY69_9APIA</name>
<dbReference type="InterPro" id="IPR000858">
    <property type="entry name" value="S_locus_glycoprot_dom"/>
</dbReference>
<dbReference type="SUPFAM" id="SSF51110">
    <property type="entry name" value="alpha-D-mannose-specific plant lectins"/>
    <property type="match status" value="1"/>
</dbReference>
<evidence type="ECO:0000313" key="7">
    <source>
        <dbReference type="Proteomes" id="UP001237642"/>
    </source>
</evidence>
<evidence type="ECO:0000256" key="1">
    <source>
        <dbReference type="ARBA" id="ARBA00022729"/>
    </source>
</evidence>
<dbReference type="PANTHER" id="PTHR32444:SF247">
    <property type="entry name" value="OS01G0958200 PROTEIN"/>
    <property type="match status" value="1"/>
</dbReference>
<reference evidence="6" key="1">
    <citation type="submission" date="2023-02" db="EMBL/GenBank/DDBJ databases">
        <title>Genome of toxic invasive species Heracleum sosnowskyi carries increased number of genes despite the absence of recent whole-genome duplications.</title>
        <authorList>
            <person name="Schelkunov M."/>
            <person name="Shtratnikova V."/>
            <person name="Makarenko M."/>
            <person name="Klepikova A."/>
            <person name="Omelchenko D."/>
            <person name="Novikova G."/>
            <person name="Obukhova E."/>
            <person name="Bogdanov V."/>
            <person name="Penin A."/>
            <person name="Logacheva M."/>
        </authorList>
    </citation>
    <scope>NUCLEOTIDE SEQUENCE</scope>
    <source>
        <strain evidence="6">Hsosn_3</strain>
        <tissue evidence="6">Leaf</tissue>
    </source>
</reference>
<dbReference type="GO" id="GO:0048544">
    <property type="term" value="P:recognition of pollen"/>
    <property type="evidence" value="ECO:0007669"/>
    <property type="project" value="InterPro"/>
</dbReference>
<organism evidence="6 7">
    <name type="scientific">Heracleum sosnowskyi</name>
    <dbReference type="NCBI Taxonomy" id="360622"/>
    <lineage>
        <taxon>Eukaryota</taxon>
        <taxon>Viridiplantae</taxon>
        <taxon>Streptophyta</taxon>
        <taxon>Embryophyta</taxon>
        <taxon>Tracheophyta</taxon>
        <taxon>Spermatophyta</taxon>
        <taxon>Magnoliopsida</taxon>
        <taxon>eudicotyledons</taxon>
        <taxon>Gunneridae</taxon>
        <taxon>Pentapetalae</taxon>
        <taxon>asterids</taxon>
        <taxon>campanulids</taxon>
        <taxon>Apiales</taxon>
        <taxon>Apiaceae</taxon>
        <taxon>Apioideae</taxon>
        <taxon>apioid superclade</taxon>
        <taxon>Tordylieae</taxon>
        <taxon>Tordyliinae</taxon>
        <taxon>Heracleum</taxon>
    </lineage>
</organism>
<comment type="caution">
    <text evidence="6">The sequence shown here is derived from an EMBL/GenBank/DDBJ whole genome shotgun (WGS) entry which is preliminary data.</text>
</comment>
<evidence type="ECO:0000313" key="6">
    <source>
        <dbReference type="EMBL" id="KAK1375203.1"/>
    </source>
</evidence>
<evidence type="ECO:0000259" key="5">
    <source>
        <dbReference type="PROSITE" id="PS50927"/>
    </source>
</evidence>
<dbReference type="InterPro" id="IPR036426">
    <property type="entry name" value="Bulb-type_lectin_dom_sf"/>
</dbReference>
<sequence length="263" mass="29752">MVPAAKPTSFQLLLFLTFLYFSSDFKISVALDTISSGRSLYLNETLISKGRKFQLGFFSPGQSGNFYVDGSLILFGDFNEKAWTLNTSVASSSVPNKGVLHDDGNFVLSDGRSVIWQSFDNPTDTWLPGGKLGIYGSLTNKVQHLTSWKNRDDSAPGNFSVGINPDRNPELFMWMNRSQIMWRSGAWNGFYFDNYPSLSDGRMYFSHILKSQSNYFTSTNFRYVVTYDGELRQWEGEESSTQWEMLSSYPGDICKRFGLCGPN</sequence>
<keyword evidence="1 4" id="KW-0732">Signal</keyword>
<keyword evidence="3" id="KW-0325">Glycoprotein</keyword>
<evidence type="ECO:0000256" key="4">
    <source>
        <dbReference type="SAM" id="SignalP"/>
    </source>
</evidence>
<gene>
    <name evidence="6" type="ORF">POM88_031396</name>
</gene>
<reference evidence="6" key="2">
    <citation type="submission" date="2023-05" db="EMBL/GenBank/DDBJ databases">
        <authorList>
            <person name="Schelkunov M.I."/>
        </authorList>
    </citation>
    <scope>NUCLEOTIDE SEQUENCE</scope>
    <source>
        <strain evidence="6">Hsosn_3</strain>
        <tissue evidence="6">Leaf</tissue>
    </source>
</reference>
<dbReference type="PROSITE" id="PS50927">
    <property type="entry name" value="BULB_LECTIN"/>
    <property type="match status" value="1"/>
</dbReference>
<dbReference type="Pfam" id="PF00954">
    <property type="entry name" value="S_locus_glycop"/>
    <property type="match status" value="1"/>
</dbReference>
<dbReference type="InterPro" id="IPR001480">
    <property type="entry name" value="Bulb-type_lectin_dom"/>
</dbReference>
<evidence type="ECO:0000256" key="3">
    <source>
        <dbReference type="ARBA" id="ARBA00023180"/>
    </source>
</evidence>
<evidence type="ECO:0000256" key="2">
    <source>
        <dbReference type="ARBA" id="ARBA00023157"/>
    </source>
</evidence>
<dbReference type="Pfam" id="PF01453">
    <property type="entry name" value="B_lectin"/>
    <property type="match status" value="1"/>
</dbReference>
<keyword evidence="2" id="KW-1015">Disulfide bond</keyword>
<proteinExistence type="predicted"/>
<dbReference type="PANTHER" id="PTHR32444">
    <property type="entry name" value="BULB-TYPE LECTIN DOMAIN-CONTAINING PROTEIN"/>
    <property type="match status" value="1"/>
</dbReference>
<accession>A0AAD8HY69</accession>
<keyword evidence="7" id="KW-1185">Reference proteome</keyword>
<dbReference type="Gene3D" id="2.90.10.30">
    <property type="match status" value="1"/>
</dbReference>